<dbReference type="AlphaFoldDB" id="A0AAE0NIP4"/>
<protein>
    <submittedName>
        <fullName evidence="1">Uncharacterized protein</fullName>
    </submittedName>
</protein>
<sequence>MVGAKDDQAEDSANNSPETSIVPELCPILQECRSLDLGVDACQRIVHACMPPDCHTRRPRHDDDICFVWLVPYSLIRLLFCWGLRFSLLVLGRLTADTTPIPGLAFRTARKRKENSADCCPCDKKQPPNHRVWFASTKRQLFRVLSLPGLIQGGRASFLLSFPAGSFLVESGTDRSPRQFRYARCWHRAIGVRRAMRIW</sequence>
<accession>A0AAE0NIP4</accession>
<proteinExistence type="predicted"/>
<reference evidence="1" key="1">
    <citation type="journal article" date="2023" name="Mol. Phylogenet. Evol.">
        <title>Genome-scale phylogeny and comparative genomics of the fungal order Sordariales.</title>
        <authorList>
            <person name="Hensen N."/>
            <person name="Bonometti L."/>
            <person name="Westerberg I."/>
            <person name="Brannstrom I.O."/>
            <person name="Guillou S."/>
            <person name="Cros-Aarteil S."/>
            <person name="Calhoun S."/>
            <person name="Haridas S."/>
            <person name="Kuo A."/>
            <person name="Mondo S."/>
            <person name="Pangilinan J."/>
            <person name="Riley R."/>
            <person name="LaButti K."/>
            <person name="Andreopoulos B."/>
            <person name="Lipzen A."/>
            <person name="Chen C."/>
            <person name="Yan M."/>
            <person name="Daum C."/>
            <person name="Ng V."/>
            <person name="Clum A."/>
            <person name="Steindorff A."/>
            <person name="Ohm R.A."/>
            <person name="Martin F."/>
            <person name="Silar P."/>
            <person name="Natvig D.O."/>
            <person name="Lalanne C."/>
            <person name="Gautier V."/>
            <person name="Ament-Velasquez S.L."/>
            <person name="Kruys A."/>
            <person name="Hutchinson M.I."/>
            <person name="Powell A.J."/>
            <person name="Barry K."/>
            <person name="Miller A.N."/>
            <person name="Grigoriev I.V."/>
            <person name="Debuchy R."/>
            <person name="Gladieux P."/>
            <person name="Hiltunen Thoren M."/>
            <person name="Johannesson H."/>
        </authorList>
    </citation>
    <scope>NUCLEOTIDE SEQUENCE</scope>
    <source>
        <strain evidence="1">CBS 958.72</strain>
    </source>
</reference>
<dbReference type="Proteomes" id="UP001287356">
    <property type="component" value="Unassembled WGS sequence"/>
</dbReference>
<keyword evidence="2" id="KW-1185">Reference proteome</keyword>
<gene>
    <name evidence="1" type="ORF">B0T24DRAFT_1977</name>
</gene>
<dbReference type="EMBL" id="JAULSN010000001">
    <property type="protein sequence ID" value="KAK3382155.1"/>
    <property type="molecule type" value="Genomic_DNA"/>
</dbReference>
<reference evidence="1" key="2">
    <citation type="submission" date="2023-06" db="EMBL/GenBank/DDBJ databases">
        <authorList>
            <consortium name="Lawrence Berkeley National Laboratory"/>
            <person name="Haridas S."/>
            <person name="Hensen N."/>
            <person name="Bonometti L."/>
            <person name="Westerberg I."/>
            <person name="Brannstrom I.O."/>
            <person name="Guillou S."/>
            <person name="Cros-Aarteil S."/>
            <person name="Calhoun S."/>
            <person name="Kuo A."/>
            <person name="Mondo S."/>
            <person name="Pangilinan J."/>
            <person name="Riley R."/>
            <person name="Labutti K."/>
            <person name="Andreopoulos B."/>
            <person name="Lipzen A."/>
            <person name="Chen C."/>
            <person name="Yanf M."/>
            <person name="Daum C."/>
            <person name="Ng V."/>
            <person name="Clum A."/>
            <person name="Steindorff A."/>
            <person name="Ohm R."/>
            <person name="Martin F."/>
            <person name="Silar P."/>
            <person name="Natvig D."/>
            <person name="Lalanne C."/>
            <person name="Gautier V."/>
            <person name="Ament-Velasquez S.L."/>
            <person name="Kruys A."/>
            <person name="Hutchinson M.I."/>
            <person name="Powell A.J."/>
            <person name="Barry K."/>
            <person name="Miller A.N."/>
            <person name="Grigoriev I.V."/>
            <person name="Debuchy R."/>
            <person name="Gladieux P."/>
            <person name="Thoren M.H."/>
            <person name="Johannesson H."/>
        </authorList>
    </citation>
    <scope>NUCLEOTIDE SEQUENCE</scope>
    <source>
        <strain evidence="1">CBS 958.72</strain>
    </source>
</reference>
<name>A0AAE0NIP4_9PEZI</name>
<evidence type="ECO:0000313" key="2">
    <source>
        <dbReference type="Proteomes" id="UP001287356"/>
    </source>
</evidence>
<organism evidence="1 2">
    <name type="scientific">Lasiosphaeria ovina</name>
    <dbReference type="NCBI Taxonomy" id="92902"/>
    <lineage>
        <taxon>Eukaryota</taxon>
        <taxon>Fungi</taxon>
        <taxon>Dikarya</taxon>
        <taxon>Ascomycota</taxon>
        <taxon>Pezizomycotina</taxon>
        <taxon>Sordariomycetes</taxon>
        <taxon>Sordariomycetidae</taxon>
        <taxon>Sordariales</taxon>
        <taxon>Lasiosphaeriaceae</taxon>
        <taxon>Lasiosphaeria</taxon>
    </lineage>
</organism>
<evidence type="ECO:0000313" key="1">
    <source>
        <dbReference type="EMBL" id="KAK3382155.1"/>
    </source>
</evidence>
<comment type="caution">
    <text evidence="1">The sequence shown here is derived from an EMBL/GenBank/DDBJ whole genome shotgun (WGS) entry which is preliminary data.</text>
</comment>